<gene>
    <name evidence="1" type="ORF">D3H66_19600</name>
    <name evidence="2" type="ORF">PEY55_21355</name>
</gene>
<evidence type="ECO:0000313" key="3">
    <source>
        <dbReference type="Proteomes" id="UP000323297"/>
    </source>
</evidence>
<comment type="caution">
    <text evidence="1">The sequence shown here is derived from an EMBL/GenBank/DDBJ whole genome shotgun (WGS) entry which is preliminary data.</text>
</comment>
<proteinExistence type="predicted"/>
<accession>A0A5B0SVN5</accession>
<protein>
    <submittedName>
        <fullName evidence="1">Uncharacterized protein</fullName>
    </submittedName>
</protein>
<dbReference type="EMBL" id="JAQIHS010000032">
    <property type="protein sequence ID" value="MDN4370809.1"/>
    <property type="molecule type" value="Genomic_DNA"/>
</dbReference>
<dbReference type="RefSeq" id="WP_049001178.1">
    <property type="nucleotide sequence ID" value="NZ_JBOKIY010000016.1"/>
</dbReference>
<name>A0A5B0SVN5_9ENTR</name>
<reference evidence="1 3" key="1">
    <citation type="submission" date="2019-08" db="EMBL/GenBank/DDBJ databases">
        <title>Draft genome sequence of Citrobacter portucalensis strain isolated from green turtle.</title>
        <authorList>
            <person name="Fernandes M.R."/>
            <person name="Sellera F.P."/>
            <person name="Goldeberg D.W."/>
            <person name="Costa D.C."/>
            <person name="Lincopan N."/>
        </authorList>
    </citation>
    <scope>NUCLEOTIDE SEQUENCE [LARGE SCALE GENOMIC DNA]</scope>
    <source>
        <strain evidence="1 3">TV06</strain>
    </source>
</reference>
<organism evidence="1 3">
    <name type="scientific">Citrobacter portucalensis</name>
    <dbReference type="NCBI Taxonomy" id="1639133"/>
    <lineage>
        <taxon>Bacteria</taxon>
        <taxon>Pseudomonadati</taxon>
        <taxon>Pseudomonadota</taxon>
        <taxon>Gammaproteobacteria</taxon>
        <taxon>Enterobacterales</taxon>
        <taxon>Enterobacteriaceae</taxon>
        <taxon>Citrobacter</taxon>
        <taxon>Citrobacter freundii complex</taxon>
    </lineage>
</organism>
<dbReference type="Proteomes" id="UP001169985">
    <property type="component" value="Unassembled WGS sequence"/>
</dbReference>
<dbReference type="AlphaFoldDB" id="A0A5B0SVN5"/>
<dbReference type="EMBL" id="VTZD01000024">
    <property type="protein sequence ID" value="KAA1141980.1"/>
    <property type="molecule type" value="Genomic_DNA"/>
</dbReference>
<evidence type="ECO:0000313" key="2">
    <source>
        <dbReference type="EMBL" id="MDN4370809.1"/>
    </source>
</evidence>
<dbReference type="Proteomes" id="UP000323297">
    <property type="component" value="Unassembled WGS sequence"/>
</dbReference>
<sequence length="68" mass="7824">MTDEQQRIERAIELACRFGGRDEVHHLHWVLDQMVRKLAGERYEQIVASTCAGEDGPDTWRWSTGIAP</sequence>
<reference evidence="2" key="3">
    <citation type="submission" date="2023-01" db="EMBL/GenBank/DDBJ databases">
        <authorList>
            <person name="Hamerlinck H."/>
            <person name="Aerssens A."/>
            <person name="Boelens J."/>
            <person name="Messiaen A.-S."/>
            <person name="Vandendriessche S."/>
            <person name="Velghe A."/>
            <person name="Verhasselt B."/>
            <person name="Leroux-Roels I."/>
        </authorList>
    </citation>
    <scope>NUCLEOTIDE SEQUENCE</scope>
    <source>
        <strain evidence="2">UZG-GERCF-220920-Env23</strain>
    </source>
</reference>
<evidence type="ECO:0000313" key="1">
    <source>
        <dbReference type="EMBL" id="KAA1141980.1"/>
    </source>
</evidence>
<reference evidence="2" key="2">
    <citation type="journal article" date="2023" name="Antimicrob Resist Infect Control">
        <title>Sanitary installations and wastewater plumbing as reservoir for the long-term circulation and transmission of carbapenemase producing Citrobacter freundii clones in a hospital setting.</title>
        <authorList>
            <person name="Hamerlinck H."/>
            <person name="Aerssens A."/>
            <person name="Boelens J."/>
            <person name="Dehaene A."/>
            <person name="McMahon M."/>
            <person name="Messiaen A.S."/>
            <person name="Vandendriessche S."/>
            <person name="Velghe A."/>
            <person name="Leroux-Roels I."/>
            <person name="Verhasselt B."/>
        </authorList>
    </citation>
    <scope>NUCLEOTIDE SEQUENCE</scope>
    <source>
        <strain evidence="2">UZG-GERCF-220920-Env23</strain>
    </source>
</reference>